<organism evidence="1 2">
    <name type="scientific">Marchantia polymorpha subsp. ruderalis</name>
    <dbReference type="NCBI Taxonomy" id="1480154"/>
    <lineage>
        <taxon>Eukaryota</taxon>
        <taxon>Viridiplantae</taxon>
        <taxon>Streptophyta</taxon>
        <taxon>Embryophyta</taxon>
        <taxon>Marchantiophyta</taxon>
        <taxon>Marchantiopsida</taxon>
        <taxon>Marchantiidae</taxon>
        <taxon>Marchantiales</taxon>
        <taxon>Marchantiaceae</taxon>
        <taxon>Marchantia</taxon>
    </lineage>
</organism>
<accession>A0A176VPA7</accession>
<comment type="caution">
    <text evidence="1">The sequence shown here is derived from an EMBL/GenBank/DDBJ whole genome shotgun (WGS) entry which is preliminary data.</text>
</comment>
<dbReference type="AlphaFoldDB" id="A0A176VPA7"/>
<keyword evidence="2" id="KW-1185">Reference proteome</keyword>
<dbReference type="Proteomes" id="UP000077202">
    <property type="component" value="Unassembled WGS sequence"/>
</dbReference>
<protein>
    <submittedName>
        <fullName evidence="1">Uncharacterized protein</fullName>
    </submittedName>
</protein>
<reference evidence="1" key="1">
    <citation type="submission" date="2016-03" db="EMBL/GenBank/DDBJ databases">
        <title>Mechanisms controlling the formation of the plant cell surface in tip-growing cells are functionally conserved among land plants.</title>
        <authorList>
            <person name="Honkanen S."/>
            <person name="Jones V.A."/>
            <person name="Morieri G."/>
            <person name="Champion C."/>
            <person name="Hetherington A.J."/>
            <person name="Kelly S."/>
            <person name="Saint-Marcoux D."/>
            <person name="Proust H."/>
            <person name="Prescott H."/>
            <person name="Dolan L."/>
        </authorList>
    </citation>
    <scope>NUCLEOTIDE SEQUENCE [LARGE SCALE GENOMIC DNA]</scope>
    <source>
        <tissue evidence="1">Whole gametophyte</tissue>
    </source>
</reference>
<evidence type="ECO:0000313" key="2">
    <source>
        <dbReference type="Proteomes" id="UP000077202"/>
    </source>
</evidence>
<dbReference type="EMBL" id="LVLJ01003074">
    <property type="protein sequence ID" value="OAE22734.1"/>
    <property type="molecule type" value="Genomic_DNA"/>
</dbReference>
<gene>
    <name evidence="1" type="ORF">AXG93_2035s1150</name>
</gene>
<proteinExistence type="predicted"/>
<sequence length="258" mass="28643">MSKMKAKRLILEAYISTESRAAVTRVRPTLEAGAEDEVPSADISMKTPLERTAEVLAVPSNTKEDLVALEKVIERAVEGVWGEACGLQKVLPILQYLDCKREKYARAITNGSYVELLVESNGDERERAMEFSTGTTKTSSVSEASCRQVLGQAMNLNCFTWIVSLGLDEQRRLRSNLVVSISLISLLSIGTVETMIGGDRQDIRLPWSSWDMTRWLVRVAAHEIGGVFQVDVGPNEGTKGCTDSFRMLQCNHERVVFL</sequence>
<name>A0A176VPA7_MARPO</name>
<evidence type="ECO:0000313" key="1">
    <source>
        <dbReference type="EMBL" id="OAE22734.1"/>
    </source>
</evidence>